<dbReference type="SUPFAM" id="SSF46561">
    <property type="entry name" value="Ribosomal protein L29 (L29p)"/>
    <property type="match status" value="1"/>
</dbReference>
<organism evidence="6 7">
    <name type="scientific">Candidatus Nomurabacteria bacterium CG10_big_fil_rev_8_21_14_0_10_35_16</name>
    <dbReference type="NCBI Taxonomy" id="1974731"/>
    <lineage>
        <taxon>Bacteria</taxon>
        <taxon>Candidatus Nomuraibacteriota</taxon>
    </lineage>
</organism>
<dbReference type="Pfam" id="PF00831">
    <property type="entry name" value="Ribosomal_L29"/>
    <property type="match status" value="1"/>
</dbReference>
<dbReference type="InterPro" id="IPR036049">
    <property type="entry name" value="Ribosomal_uL29_sf"/>
</dbReference>
<evidence type="ECO:0000313" key="6">
    <source>
        <dbReference type="EMBL" id="PIR68266.1"/>
    </source>
</evidence>
<comment type="similarity">
    <text evidence="1 5">Belongs to the universal ribosomal protein uL29 family.</text>
</comment>
<protein>
    <recommendedName>
        <fullName evidence="4 5">Large ribosomal subunit protein uL29</fullName>
    </recommendedName>
</protein>
<comment type="caution">
    <text evidence="6">The sequence shown here is derived from an EMBL/GenBank/DDBJ whole genome shotgun (WGS) entry which is preliminary data.</text>
</comment>
<evidence type="ECO:0000256" key="3">
    <source>
        <dbReference type="ARBA" id="ARBA00023274"/>
    </source>
</evidence>
<accession>A0A2H0TB73</accession>
<dbReference type="NCBIfam" id="TIGR00012">
    <property type="entry name" value="L29"/>
    <property type="match status" value="1"/>
</dbReference>
<dbReference type="GO" id="GO:0003735">
    <property type="term" value="F:structural constituent of ribosome"/>
    <property type="evidence" value="ECO:0007669"/>
    <property type="project" value="InterPro"/>
</dbReference>
<dbReference type="Gene3D" id="1.10.287.310">
    <property type="match status" value="1"/>
</dbReference>
<keyword evidence="2 5" id="KW-0689">Ribosomal protein</keyword>
<evidence type="ECO:0000256" key="4">
    <source>
        <dbReference type="ARBA" id="ARBA00035204"/>
    </source>
</evidence>
<dbReference type="EMBL" id="PFCQ01000011">
    <property type="protein sequence ID" value="PIR68266.1"/>
    <property type="molecule type" value="Genomic_DNA"/>
</dbReference>
<proteinExistence type="inferred from homology"/>
<name>A0A2H0TB73_9BACT</name>
<keyword evidence="3 5" id="KW-0687">Ribonucleoprotein</keyword>
<dbReference type="HAMAP" id="MF_00374">
    <property type="entry name" value="Ribosomal_uL29"/>
    <property type="match status" value="1"/>
</dbReference>
<reference evidence="7" key="1">
    <citation type="submission" date="2017-09" db="EMBL/GenBank/DDBJ databases">
        <title>Depth-based differentiation of microbial function through sediment-hosted aquifers and enrichment of novel symbionts in the deep terrestrial subsurface.</title>
        <authorList>
            <person name="Probst A.J."/>
            <person name="Ladd B."/>
            <person name="Jarett J.K."/>
            <person name="Geller-Mcgrath D.E."/>
            <person name="Sieber C.M.K."/>
            <person name="Emerson J.B."/>
            <person name="Anantharaman K."/>
            <person name="Thomas B.C."/>
            <person name="Malmstrom R."/>
            <person name="Stieglmeier M."/>
            <person name="Klingl A."/>
            <person name="Woyke T."/>
            <person name="Ryan C.M."/>
            <person name="Banfield J.F."/>
        </authorList>
    </citation>
    <scope>NUCLEOTIDE SEQUENCE [LARGE SCALE GENOMIC DNA]</scope>
</reference>
<gene>
    <name evidence="5 6" type="primary">rpmC</name>
    <name evidence="6" type="ORF">COU49_01720</name>
</gene>
<evidence type="ECO:0000256" key="2">
    <source>
        <dbReference type="ARBA" id="ARBA00022980"/>
    </source>
</evidence>
<evidence type="ECO:0000256" key="5">
    <source>
        <dbReference type="HAMAP-Rule" id="MF_00374"/>
    </source>
</evidence>
<evidence type="ECO:0000256" key="1">
    <source>
        <dbReference type="ARBA" id="ARBA00009254"/>
    </source>
</evidence>
<dbReference type="AlphaFoldDB" id="A0A2H0TB73"/>
<dbReference type="InterPro" id="IPR001854">
    <property type="entry name" value="Ribosomal_uL29"/>
</dbReference>
<dbReference type="GO" id="GO:0006412">
    <property type="term" value="P:translation"/>
    <property type="evidence" value="ECO:0007669"/>
    <property type="project" value="UniProtKB-UniRule"/>
</dbReference>
<dbReference type="GO" id="GO:0005840">
    <property type="term" value="C:ribosome"/>
    <property type="evidence" value="ECO:0007669"/>
    <property type="project" value="UniProtKB-KW"/>
</dbReference>
<dbReference type="Proteomes" id="UP000230094">
    <property type="component" value="Unassembled WGS sequence"/>
</dbReference>
<evidence type="ECO:0000313" key="7">
    <source>
        <dbReference type="Proteomes" id="UP000230094"/>
    </source>
</evidence>
<sequence length="70" mass="8167">MANQKNNLKGLKLDELKKNLMTLRENLRVLHFKSEGSKSKNVKEHASLRKQIARVLTEINKNNINKKLKK</sequence>
<dbReference type="GO" id="GO:1990904">
    <property type="term" value="C:ribonucleoprotein complex"/>
    <property type="evidence" value="ECO:0007669"/>
    <property type="project" value="UniProtKB-KW"/>
</dbReference>